<dbReference type="InterPro" id="IPR003313">
    <property type="entry name" value="AraC-bd"/>
</dbReference>
<proteinExistence type="predicted"/>
<dbReference type="SMART" id="SM00342">
    <property type="entry name" value="HTH_ARAC"/>
    <property type="match status" value="1"/>
</dbReference>
<accession>D4LE33</accession>
<dbReference type="InterPro" id="IPR018060">
    <property type="entry name" value="HTH_AraC"/>
</dbReference>
<dbReference type="GO" id="GO:0043565">
    <property type="term" value="F:sequence-specific DNA binding"/>
    <property type="evidence" value="ECO:0007669"/>
    <property type="project" value="InterPro"/>
</dbReference>
<dbReference type="Gene3D" id="2.60.120.280">
    <property type="entry name" value="Regulatory protein AraC"/>
    <property type="match status" value="1"/>
</dbReference>
<dbReference type="RefSeq" id="WP_015558784.1">
    <property type="nucleotide sequence ID" value="NC_021039.1"/>
</dbReference>
<evidence type="ECO:0000259" key="4">
    <source>
        <dbReference type="PROSITE" id="PS01124"/>
    </source>
</evidence>
<dbReference type="InterPro" id="IPR009057">
    <property type="entry name" value="Homeodomain-like_sf"/>
</dbReference>
<dbReference type="AlphaFoldDB" id="D4LE33"/>
<sequence length="287" mass="33623">MLQENTEAHGFAEEDVRIISTPSTMAKKCFFYLQETGYLKTCQKHNTKRTNLQSFLFVIVLGGKGVLHYGEANYTLTKGECFFIDCRQSHSYHSSGDTPWEVMWVHFNGCSSEPYFELFSAQNDVVFCPASTAKFIDVLQELMRINEEKTAETEILTSELLVNLLTQLLTFRSIRSEDNALRAKLHTILTYLNERFCTDITLDELSQKFYISKYYLTREFKKAYGETIFQHIIAMRINYAKRLLRFTDKSIDEIAELCGFHDQSYFTKQFKKAENMTCLAFRKRWRD</sequence>
<evidence type="ECO:0000256" key="2">
    <source>
        <dbReference type="ARBA" id="ARBA00023125"/>
    </source>
</evidence>
<dbReference type="PROSITE" id="PS01124">
    <property type="entry name" value="HTH_ARAC_FAMILY_2"/>
    <property type="match status" value="1"/>
</dbReference>
<dbReference type="PANTHER" id="PTHR43280">
    <property type="entry name" value="ARAC-FAMILY TRANSCRIPTIONAL REGULATOR"/>
    <property type="match status" value="1"/>
</dbReference>
<evidence type="ECO:0000256" key="1">
    <source>
        <dbReference type="ARBA" id="ARBA00023015"/>
    </source>
</evidence>
<feature type="domain" description="HTH araC/xylS-type" evidence="4">
    <location>
        <begin position="186"/>
        <end position="284"/>
    </location>
</feature>
<dbReference type="STRING" id="213810.RUM_18250"/>
<name>D4LE33_RUMC1</name>
<gene>
    <name evidence="5" type="ordered locus">RUM_18250</name>
</gene>
<dbReference type="PANTHER" id="PTHR43280:SF2">
    <property type="entry name" value="HTH-TYPE TRANSCRIPTIONAL REGULATOR EXSA"/>
    <property type="match status" value="1"/>
</dbReference>
<dbReference type="Gene3D" id="1.10.10.60">
    <property type="entry name" value="Homeodomain-like"/>
    <property type="match status" value="2"/>
</dbReference>
<evidence type="ECO:0000313" key="6">
    <source>
        <dbReference type="Proteomes" id="UP000007054"/>
    </source>
</evidence>
<reference evidence="5" key="2">
    <citation type="submission" date="2010-03" db="EMBL/GenBank/DDBJ databases">
        <authorList>
            <person name="Pajon A."/>
        </authorList>
    </citation>
    <scope>NUCLEOTIDE SEQUENCE</scope>
    <source>
        <strain evidence="5">Type strain: 18P13</strain>
    </source>
</reference>
<organism evidence="5 6">
    <name type="scientific">Ruminococcus champanellensis (strain DSM 18848 / JCM 17042 / KCTC 15320 / 18P13)</name>
    <dbReference type="NCBI Taxonomy" id="213810"/>
    <lineage>
        <taxon>Bacteria</taxon>
        <taxon>Bacillati</taxon>
        <taxon>Bacillota</taxon>
        <taxon>Clostridia</taxon>
        <taxon>Eubacteriales</taxon>
        <taxon>Oscillospiraceae</taxon>
        <taxon>Ruminococcus</taxon>
    </lineage>
</organism>
<dbReference type="SUPFAM" id="SSF46689">
    <property type="entry name" value="Homeodomain-like"/>
    <property type="match status" value="2"/>
</dbReference>
<keyword evidence="6" id="KW-1185">Reference proteome</keyword>
<dbReference type="Pfam" id="PF12833">
    <property type="entry name" value="HTH_18"/>
    <property type="match status" value="1"/>
</dbReference>
<dbReference type="EMBL" id="FP929052">
    <property type="protein sequence ID" value="CBL17878.1"/>
    <property type="molecule type" value="Genomic_DNA"/>
</dbReference>
<dbReference type="GO" id="GO:0003700">
    <property type="term" value="F:DNA-binding transcription factor activity"/>
    <property type="evidence" value="ECO:0007669"/>
    <property type="project" value="InterPro"/>
</dbReference>
<dbReference type="SUPFAM" id="SSF51215">
    <property type="entry name" value="Regulatory protein AraC"/>
    <property type="match status" value="1"/>
</dbReference>
<keyword evidence="3" id="KW-0804">Transcription</keyword>
<keyword evidence="2 5" id="KW-0238">DNA-binding</keyword>
<reference evidence="5" key="1">
    <citation type="submission" date="2010-03" db="EMBL/GenBank/DDBJ databases">
        <title>The genome sequence of Ruminococcus sp. 18P13.</title>
        <authorList>
            <consortium name="metaHIT consortium -- http://www.metahit.eu/"/>
            <person name="Pajon A."/>
            <person name="Turner K."/>
            <person name="Parkhill J."/>
            <person name="Bernalier A."/>
        </authorList>
    </citation>
    <scope>NUCLEOTIDE SEQUENCE [LARGE SCALE GENOMIC DNA]</scope>
    <source>
        <strain evidence="5">Type strain: 18P13</strain>
    </source>
</reference>
<dbReference type="Pfam" id="PF02311">
    <property type="entry name" value="AraC_binding"/>
    <property type="match status" value="1"/>
</dbReference>
<keyword evidence="1" id="KW-0805">Transcription regulation</keyword>
<dbReference type="KEGG" id="rch:RUM_18250"/>
<dbReference type="GeneID" id="83156503"/>
<dbReference type="PATRIC" id="fig|213810.4.peg.1721"/>
<protein>
    <submittedName>
        <fullName evidence="5">AraC-type DNA-binding domain-containing proteins</fullName>
    </submittedName>
</protein>
<dbReference type="HOGENOM" id="CLU_000445_88_6_9"/>
<dbReference type="Proteomes" id="UP000007054">
    <property type="component" value="Chromosome"/>
</dbReference>
<evidence type="ECO:0000256" key="3">
    <source>
        <dbReference type="ARBA" id="ARBA00023163"/>
    </source>
</evidence>
<evidence type="ECO:0000313" key="5">
    <source>
        <dbReference type="EMBL" id="CBL17878.1"/>
    </source>
</evidence>
<dbReference type="InterPro" id="IPR037923">
    <property type="entry name" value="HTH-like"/>
</dbReference>
<dbReference type="BioCyc" id="RCHA213810:RUM_RS08850-MONOMER"/>